<organism evidence="8 9">
    <name type="scientific">Pseudozyma flocculosa PF-1</name>
    <dbReference type="NCBI Taxonomy" id="1277687"/>
    <lineage>
        <taxon>Eukaryota</taxon>
        <taxon>Fungi</taxon>
        <taxon>Dikarya</taxon>
        <taxon>Basidiomycota</taxon>
        <taxon>Ustilaginomycotina</taxon>
        <taxon>Ustilaginomycetes</taxon>
        <taxon>Ustilaginales</taxon>
        <taxon>Ustilaginaceae</taxon>
        <taxon>Pseudozyma</taxon>
    </lineage>
</organism>
<dbReference type="GO" id="GO:0032865">
    <property type="term" value="C:ERMES complex"/>
    <property type="evidence" value="ECO:0007669"/>
    <property type="project" value="UniProtKB-UniRule"/>
</dbReference>
<evidence type="ECO:0000256" key="4">
    <source>
        <dbReference type="ARBA" id="ARBA00023128"/>
    </source>
</evidence>
<dbReference type="GO" id="GO:0045040">
    <property type="term" value="P:protein insertion into mitochondrial outer membrane"/>
    <property type="evidence" value="ECO:0007669"/>
    <property type="project" value="UniProtKB-UniRule"/>
</dbReference>
<comment type="subcellular location">
    <subcellularLocation>
        <location evidence="6">Mitochondrion outer membrane</location>
        <topology evidence="6">Multi-pass membrane protein</topology>
    </subcellularLocation>
    <text evidence="6">The ERMES/MDM complex localizes to a few discrete foci (around 10 per single cell), that represent mitochondria-endoplasmic reticulum junctions. These foci are often found next to mtDNA nucleoids.</text>
</comment>
<dbReference type="HAMAP" id="MF_03102">
    <property type="entry name" value="Mdm10"/>
    <property type="match status" value="1"/>
</dbReference>
<evidence type="ECO:0000256" key="2">
    <source>
        <dbReference type="ARBA" id="ARBA00022692"/>
    </source>
</evidence>
<evidence type="ECO:0000313" key="9">
    <source>
        <dbReference type="Proteomes" id="UP000053664"/>
    </source>
</evidence>
<evidence type="ECO:0000256" key="5">
    <source>
        <dbReference type="ARBA" id="ARBA00023136"/>
    </source>
</evidence>
<name>A0A061H5P8_9BASI</name>
<proteinExistence type="inferred from homology"/>
<dbReference type="KEGG" id="pfp:PFL1_04069"/>
<dbReference type="Pfam" id="PF12519">
    <property type="entry name" value="MDM10"/>
    <property type="match status" value="2"/>
</dbReference>
<dbReference type="InterPro" id="IPR027539">
    <property type="entry name" value="Mdm10"/>
</dbReference>
<evidence type="ECO:0000256" key="6">
    <source>
        <dbReference type="HAMAP-Rule" id="MF_03102"/>
    </source>
</evidence>
<feature type="region of interest" description="Disordered" evidence="7">
    <location>
        <begin position="522"/>
        <end position="568"/>
    </location>
</feature>
<keyword evidence="1 6" id="KW-1134">Transmembrane beta strand</keyword>
<reference evidence="8 9" key="1">
    <citation type="journal article" date="2013" name="Plant Cell">
        <title>The transition from a phytopathogenic smut ancestor to an anamorphic biocontrol agent deciphered by comparative whole-genome analysis.</title>
        <authorList>
            <person name="Lefebvre F."/>
            <person name="Joly D.L."/>
            <person name="Labbe C."/>
            <person name="Teichmann B."/>
            <person name="Linning R."/>
            <person name="Belzile F."/>
            <person name="Bakkeren G."/>
            <person name="Belanger R.R."/>
        </authorList>
    </citation>
    <scope>NUCLEOTIDE SEQUENCE [LARGE SCALE GENOMIC DNA]</scope>
    <source>
        <strain evidence="8 9">PF-1</strain>
    </source>
</reference>
<keyword evidence="5 6" id="KW-0472">Membrane</keyword>
<feature type="region of interest" description="Disordered" evidence="7">
    <location>
        <begin position="468"/>
        <end position="508"/>
    </location>
</feature>
<comment type="domain">
    <text evidence="6">Lacks alpha-helical transmembrane segments, suggesting that it resides in the membrane via beta-sheet conformations similar to those predicted for other outer membrane proteins and porin.</text>
</comment>
<keyword evidence="2 6" id="KW-0812">Transmembrane</keyword>
<dbReference type="PANTHER" id="PTHR28035:SF1">
    <property type="entry name" value="MITOCHONDRIAL DISTRIBUTION AND MORPHOLOGY PROTEIN 10"/>
    <property type="match status" value="1"/>
</dbReference>
<feature type="compositionally biased region" description="Low complexity" evidence="7">
    <location>
        <begin position="536"/>
        <end position="545"/>
    </location>
</feature>
<feature type="compositionally biased region" description="Polar residues" evidence="7">
    <location>
        <begin position="333"/>
        <end position="342"/>
    </location>
</feature>
<accession>A0A061H5P8</accession>
<dbReference type="GO" id="GO:0001401">
    <property type="term" value="C:SAM complex"/>
    <property type="evidence" value="ECO:0007669"/>
    <property type="project" value="TreeGrafter"/>
</dbReference>
<dbReference type="AlphaFoldDB" id="A0A061H5P8"/>
<dbReference type="OrthoDB" id="2103793at2759"/>
<protein>
    <recommendedName>
        <fullName evidence="6">Mitochondrial distribution and morphology protein 10</fullName>
    </recommendedName>
    <alternativeName>
        <fullName evidence="6">Mitochondrial inheritance component MDM10</fullName>
    </alternativeName>
</protein>
<dbReference type="GO" id="GO:0015914">
    <property type="term" value="P:phospholipid transport"/>
    <property type="evidence" value="ECO:0007669"/>
    <property type="project" value="TreeGrafter"/>
</dbReference>
<feature type="region of interest" description="Disordered" evidence="7">
    <location>
        <begin position="580"/>
        <end position="607"/>
    </location>
</feature>
<comment type="similarity">
    <text evidence="6">Belongs to the MDM10 family.</text>
</comment>
<sequence length="693" mass="70676">MYDFVSHILRRYFEATGWNEHNSYLNLTASSSALLDFTIPSGLSLSISAAPASSFFTSYRLAALPNLRGGVGYIYSSTDTPLDIGSSSRDVNFKQIVERFRITEAPRRPQPKEPTWLAGERIDQRRDYLVYGCMHLPSSRLDALYTLRISPTWQLLVTAVSTPPKYPLDAIASSLSTSATALAASGSSSSGFGAKGGSLGDSNPNLVASGGAGAGHQASSSSSAAVQAANAAAASSSSLGAGPPGSTNLQLTLQNDTGRWFTEYSYSADDALWGFRVLHNFGTPSSSSSSPADDATAAAAAAAAITTDDASDLSSRPAMYAPTGAKARINESGLPSDSSLSEPDQVVGGGLRGRFSAGAEVFVSTVEKSAGISTGIRFATLPEPPSSSSSTSGSGAPSQPPTVLTATLNPMMGHLSTAYAAKMTRDLAVCSRFDFNVYSYDSELSIGGEYWLRASAAAAAGAAAATQPAPYSMSSPPSLRSSPPGARPTTLESGAVTAAGGAAPRDLRPSARANEAIAEAALRSSHLASESPSLHSDAASTSVPSSAPPMKPTSSYSLRDPAPALDMPVTALPESTSAAIPPAAFSPAPMPTATTSNALQSADPSASDVLPPITGVLKARISTAADIRLLWQARLKNCLVSLGVRADLDGAGLGAASSKTSAAVGGPRSTTTTTTGGGGGIVKSVGIEVMYFS</sequence>
<comment type="function">
    <text evidence="6">Component of the ERMES/MDM complex, which serves as a molecular tether to connect the endoplasmic reticulum and mitochondria. Components of this complex are involved in the control of mitochondrial shape and protein biogenesis and may function in phospholipid exchange. MDM10 is involved in the late assembly steps of the general translocase of the mitochondrial outer membrane (TOM complex). Functions in the TOM40-specific route of the assembly of outer membrane beta-barrel proteins, including the association of TOM40 with the receptor TOM22 and small TOM proteins. Can associate with the SAM(core) complex as well as the MDM12-MMM1 complex, both involved in late steps of the major beta-barrel assembly pathway, that is responsible for biogenesis of all outer membrane beta-barrel proteins. May act as a switch that shuttles between both complexes and channels precursor proteins into the TOM40-specific pathway. Plays a role in mitochondrial morphology and in the inheritance of mitochondria.</text>
</comment>
<dbReference type="GO" id="GO:1990456">
    <property type="term" value="P:mitochondrion-endoplasmic reticulum membrane tethering"/>
    <property type="evidence" value="ECO:0007669"/>
    <property type="project" value="UniProtKB-UniRule"/>
</dbReference>
<dbReference type="PANTHER" id="PTHR28035">
    <property type="entry name" value="MITOCHONDRIAL DISTRIBUTION AND MORPHOLOGY PROTEIN 10"/>
    <property type="match status" value="1"/>
</dbReference>
<feature type="compositionally biased region" description="Low complexity" evidence="7">
    <location>
        <begin position="468"/>
        <end position="488"/>
    </location>
</feature>
<evidence type="ECO:0000313" key="8">
    <source>
        <dbReference type="EMBL" id="EPQ28242.1"/>
    </source>
</evidence>
<feature type="region of interest" description="Disordered" evidence="7">
    <location>
        <begin position="328"/>
        <end position="347"/>
    </location>
</feature>
<dbReference type="GeneID" id="19318176"/>
<comment type="subunit">
    <text evidence="6">Component of the ER-mitochondria encounter structure (ERMES) or MDM complex, composed of MMM1, MDM10, MDM12 and MDM34. Associates with the mitochondrial outer membrane sorting assembly machinery SAM(core) complex.</text>
</comment>
<feature type="region of interest" description="Disordered" evidence="7">
    <location>
        <begin position="377"/>
        <end position="404"/>
    </location>
</feature>
<gene>
    <name evidence="6" type="primary">MDM10</name>
    <name evidence="8" type="ORF">PFL1_04069</name>
</gene>
<dbReference type="eggNOG" id="ENOG502QUN5">
    <property type="taxonomic scope" value="Eukaryota"/>
</dbReference>
<dbReference type="EMBL" id="KE361635">
    <property type="protein sequence ID" value="EPQ28242.1"/>
    <property type="molecule type" value="Genomic_DNA"/>
</dbReference>
<dbReference type="GO" id="GO:0051654">
    <property type="term" value="P:establishment of mitochondrion localization"/>
    <property type="evidence" value="ECO:0007669"/>
    <property type="project" value="TreeGrafter"/>
</dbReference>
<dbReference type="HOGENOM" id="CLU_026505_2_0_1"/>
<evidence type="ECO:0000256" key="1">
    <source>
        <dbReference type="ARBA" id="ARBA00022452"/>
    </source>
</evidence>
<dbReference type="GO" id="GO:0070096">
    <property type="term" value="P:mitochondrial outer membrane translocase complex assembly"/>
    <property type="evidence" value="ECO:0007669"/>
    <property type="project" value="UniProtKB-UniRule"/>
</dbReference>
<dbReference type="RefSeq" id="XP_007879784.1">
    <property type="nucleotide sequence ID" value="XM_007881593.1"/>
</dbReference>
<evidence type="ECO:0000256" key="3">
    <source>
        <dbReference type="ARBA" id="ARBA00022787"/>
    </source>
</evidence>
<keyword evidence="3 6" id="KW-1000">Mitochondrion outer membrane</keyword>
<keyword evidence="4 6" id="KW-0496">Mitochondrion</keyword>
<evidence type="ECO:0000256" key="7">
    <source>
        <dbReference type="SAM" id="MobiDB-lite"/>
    </source>
</evidence>
<feature type="compositionally biased region" description="Low complexity" evidence="7">
    <location>
        <begin position="386"/>
        <end position="397"/>
    </location>
</feature>
<feature type="region of interest" description="Disordered" evidence="7">
    <location>
        <begin position="657"/>
        <end position="677"/>
    </location>
</feature>
<feature type="compositionally biased region" description="Low complexity" evidence="7">
    <location>
        <begin position="580"/>
        <end position="598"/>
    </location>
</feature>
<dbReference type="Proteomes" id="UP000053664">
    <property type="component" value="Unassembled WGS sequence"/>
</dbReference>